<sequence>MVDDFSIAMIDHQEEEEEEDMTIVMEWKIINHFSAASPPIYFGDFDWMDNVIDDLNPFSLESN</sequence>
<name>F4PM17_CACFS</name>
<protein>
    <submittedName>
        <fullName evidence="1">Uncharacterized protein</fullName>
    </submittedName>
</protein>
<evidence type="ECO:0000313" key="2">
    <source>
        <dbReference type="Proteomes" id="UP000007797"/>
    </source>
</evidence>
<dbReference type="RefSeq" id="XP_004360571.1">
    <property type="nucleotide sequence ID" value="XM_004360514.1"/>
</dbReference>
<dbReference type="Proteomes" id="UP000007797">
    <property type="component" value="Unassembled WGS sequence"/>
</dbReference>
<proteinExistence type="predicted"/>
<keyword evidence="2" id="KW-1185">Reference proteome</keyword>
<organism evidence="1 2">
    <name type="scientific">Cavenderia fasciculata</name>
    <name type="common">Slime mold</name>
    <name type="synonym">Dictyostelium fasciculatum</name>
    <dbReference type="NCBI Taxonomy" id="261658"/>
    <lineage>
        <taxon>Eukaryota</taxon>
        <taxon>Amoebozoa</taxon>
        <taxon>Evosea</taxon>
        <taxon>Eumycetozoa</taxon>
        <taxon>Dictyostelia</taxon>
        <taxon>Acytosteliales</taxon>
        <taxon>Cavenderiaceae</taxon>
        <taxon>Cavenderia</taxon>
    </lineage>
</organism>
<accession>F4PM17</accession>
<dbReference type="EMBL" id="GL883008">
    <property type="protein sequence ID" value="EGG22720.1"/>
    <property type="molecule type" value="Genomic_DNA"/>
</dbReference>
<evidence type="ECO:0000313" key="1">
    <source>
        <dbReference type="EMBL" id="EGG22720.1"/>
    </source>
</evidence>
<reference evidence="2" key="1">
    <citation type="journal article" date="2011" name="Genome Res.">
        <title>Phylogeny-wide analysis of social amoeba genomes highlights ancient origins for complex intercellular communication.</title>
        <authorList>
            <person name="Heidel A.J."/>
            <person name="Lawal H.M."/>
            <person name="Felder M."/>
            <person name="Schilde C."/>
            <person name="Helps N.R."/>
            <person name="Tunggal B."/>
            <person name="Rivero F."/>
            <person name="John U."/>
            <person name="Schleicher M."/>
            <person name="Eichinger L."/>
            <person name="Platzer M."/>
            <person name="Noegel A.A."/>
            <person name="Schaap P."/>
            <person name="Gloeckner G."/>
        </authorList>
    </citation>
    <scope>NUCLEOTIDE SEQUENCE [LARGE SCALE GENOMIC DNA]</scope>
    <source>
        <strain evidence="2">SH3</strain>
    </source>
</reference>
<gene>
    <name evidence="1" type="ORF">DFA_04850</name>
</gene>
<dbReference type="KEGG" id="dfa:DFA_04850"/>
<dbReference type="GeneID" id="14875569"/>
<dbReference type="AlphaFoldDB" id="F4PM17"/>